<sequence>MIGVVPKLKEEQLTANKRDDLNNKPLIYCMCHTDFDYMVTIGKDWLINQNILVMISVLPSNVQL</sequence>
<accession>A0ABR0AYT7</accession>
<reference evidence="1 2" key="1">
    <citation type="journal article" date="2023" name="Nucleic Acids Res.">
        <title>The hologenome of Daphnia magna reveals possible DNA methylation and microbiome-mediated evolution of the host genome.</title>
        <authorList>
            <person name="Chaturvedi A."/>
            <person name="Li X."/>
            <person name="Dhandapani V."/>
            <person name="Marshall H."/>
            <person name="Kissane S."/>
            <person name="Cuenca-Cambronero M."/>
            <person name="Asole G."/>
            <person name="Calvet F."/>
            <person name="Ruiz-Romero M."/>
            <person name="Marangio P."/>
            <person name="Guigo R."/>
            <person name="Rago D."/>
            <person name="Mirbahai L."/>
            <person name="Eastwood N."/>
            <person name="Colbourne J.K."/>
            <person name="Zhou J."/>
            <person name="Mallon E."/>
            <person name="Orsini L."/>
        </authorList>
    </citation>
    <scope>NUCLEOTIDE SEQUENCE [LARGE SCALE GENOMIC DNA]</scope>
    <source>
        <strain evidence="1">LRV0_1</strain>
    </source>
</reference>
<name>A0ABR0AYT7_9CRUS</name>
<keyword evidence="2" id="KW-1185">Reference proteome</keyword>
<organism evidence="1 2">
    <name type="scientific">Daphnia magna</name>
    <dbReference type="NCBI Taxonomy" id="35525"/>
    <lineage>
        <taxon>Eukaryota</taxon>
        <taxon>Metazoa</taxon>
        <taxon>Ecdysozoa</taxon>
        <taxon>Arthropoda</taxon>
        <taxon>Crustacea</taxon>
        <taxon>Branchiopoda</taxon>
        <taxon>Diplostraca</taxon>
        <taxon>Cladocera</taxon>
        <taxon>Anomopoda</taxon>
        <taxon>Daphniidae</taxon>
        <taxon>Daphnia</taxon>
    </lineage>
</organism>
<comment type="caution">
    <text evidence="1">The sequence shown here is derived from an EMBL/GenBank/DDBJ whole genome shotgun (WGS) entry which is preliminary data.</text>
</comment>
<proteinExistence type="predicted"/>
<gene>
    <name evidence="1" type="ORF">OUZ56_023274</name>
</gene>
<dbReference type="Proteomes" id="UP001234178">
    <property type="component" value="Unassembled WGS sequence"/>
</dbReference>
<evidence type="ECO:0000313" key="2">
    <source>
        <dbReference type="Proteomes" id="UP001234178"/>
    </source>
</evidence>
<dbReference type="EMBL" id="JAOYFB010000039">
    <property type="protein sequence ID" value="KAK4030285.1"/>
    <property type="molecule type" value="Genomic_DNA"/>
</dbReference>
<protein>
    <submittedName>
        <fullName evidence="1">Uncharacterized protein</fullName>
    </submittedName>
</protein>
<evidence type="ECO:0000313" key="1">
    <source>
        <dbReference type="EMBL" id="KAK4030285.1"/>
    </source>
</evidence>